<dbReference type="InterPro" id="IPR007016">
    <property type="entry name" value="O-antigen_ligase-rel_domated"/>
</dbReference>
<evidence type="ECO:0000256" key="2">
    <source>
        <dbReference type="ARBA" id="ARBA00022692"/>
    </source>
</evidence>
<keyword evidence="2 6" id="KW-0812">Transmembrane</keyword>
<dbReference type="PANTHER" id="PTHR37422">
    <property type="entry name" value="TEICHURONIC ACID BIOSYNTHESIS PROTEIN TUAE"/>
    <property type="match status" value="1"/>
</dbReference>
<sequence>MSGSGTLRYTRAGGNAASAAAAPPAGGRAPQEAGRSGPFLPDAALAGAKLPRPVLLFLIAILVPVSFKLGPLALTGVRLVLMVMVLPLLAGLFSGRYGRMRGVDWLFLAHFGWLTLALAVNNFDRVIQQSGSVGIEFLGGYLLGRAYIRTREDFAALSHALVLSLLLLLPFTLYETKTGIALIPTLIGKLPGLGSITLVVTDPRLGLERVQSSFDHPIHFGLYASVAFSLAFLAFKGIRSRQWRVLMAATVGASGMLALSSGAILAVLLQIGLIGWFLMFRRIVWRWWLLVGLVVLAYVAIDLLSNRSPIKVFMSYATFSAHTAYWRMLIFEWGMVNVWANPVFGLGLNDWVRPAWMHSPSVDNYWLLMAMRYGIPGFALVAGGYALGLAQIMRRNFTHDLRLRVFRRAWVFTFVGLSFTLCTVHVWGSVYAFVFFMFGAGMWLLDAKEEAAPTANSEPARDRPEPRPRRPSAQLPYSRFPARKARSAK</sequence>
<feature type="compositionally biased region" description="Basic and acidic residues" evidence="5">
    <location>
        <begin position="459"/>
        <end position="468"/>
    </location>
</feature>
<feature type="region of interest" description="Disordered" evidence="5">
    <location>
        <begin position="15"/>
        <end position="35"/>
    </location>
</feature>
<evidence type="ECO:0000256" key="3">
    <source>
        <dbReference type="ARBA" id="ARBA00022989"/>
    </source>
</evidence>
<feature type="transmembrane region" description="Helical" evidence="6">
    <location>
        <begin position="409"/>
        <end position="438"/>
    </location>
</feature>
<dbReference type="OrthoDB" id="264250at2"/>
<evidence type="ECO:0000256" key="6">
    <source>
        <dbReference type="SAM" id="Phobius"/>
    </source>
</evidence>
<accession>A0A085TS74</accession>
<feature type="transmembrane region" description="Helical" evidence="6">
    <location>
        <begin position="50"/>
        <end position="67"/>
    </location>
</feature>
<feature type="region of interest" description="Disordered" evidence="5">
    <location>
        <begin position="454"/>
        <end position="489"/>
    </location>
</feature>
<feature type="domain" description="O-antigen ligase-related" evidence="7">
    <location>
        <begin position="249"/>
        <end position="381"/>
    </location>
</feature>
<gene>
    <name evidence="8" type="ORF">DW2_17175</name>
</gene>
<evidence type="ECO:0000259" key="7">
    <source>
        <dbReference type="Pfam" id="PF04932"/>
    </source>
</evidence>
<dbReference type="PANTHER" id="PTHR37422:SF13">
    <property type="entry name" value="LIPOPOLYSACCHARIDE BIOSYNTHESIS PROTEIN PA4999-RELATED"/>
    <property type="match status" value="1"/>
</dbReference>
<keyword evidence="3 6" id="KW-1133">Transmembrane helix</keyword>
<feature type="transmembrane region" description="Helical" evidence="6">
    <location>
        <begin position="365"/>
        <end position="388"/>
    </location>
</feature>
<feature type="transmembrane region" description="Helical" evidence="6">
    <location>
        <begin position="105"/>
        <end position="123"/>
    </location>
</feature>
<dbReference type="Pfam" id="PF04932">
    <property type="entry name" value="Wzy_C"/>
    <property type="match status" value="1"/>
</dbReference>
<keyword evidence="4 6" id="KW-0472">Membrane</keyword>
<feature type="transmembrane region" description="Helical" evidence="6">
    <location>
        <begin position="245"/>
        <end position="278"/>
    </location>
</feature>
<evidence type="ECO:0000256" key="1">
    <source>
        <dbReference type="ARBA" id="ARBA00004141"/>
    </source>
</evidence>
<feature type="transmembrane region" description="Helical" evidence="6">
    <location>
        <begin position="154"/>
        <end position="173"/>
    </location>
</feature>
<dbReference type="EMBL" id="AQRC01000017">
    <property type="protein sequence ID" value="KFE33571.1"/>
    <property type="molecule type" value="Genomic_DNA"/>
</dbReference>
<proteinExistence type="predicted"/>
<keyword evidence="9" id="KW-1185">Reference proteome</keyword>
<dbReference type="eggNOG" id="ENOG502ZAGS">
    <property type="taxonomic scope" value="Bacteria"/>
</dbReference>
<name>A0A085TS74_9RHOB</name>
<evidence type="ECO:0000256" key="4">
    <source>
        <dbReference type="ARBA" id="ARBA00023136"/>
    </source>
</evidence>
<dbReference type="InterPro" id="IPR051533">
    <property type="entry name" value="WaaL-like"/>
</dbReference>
<dbReference type="PATRIC" id="fig|1317124.6.peg.3462"/>
<reference evidence="9" key="1">
    <citation type="submission" date="2013-04" db="EMBL/GenBank/DDBJ databases">
        <title>Thioclava sp. 13D2W-2 Genome Sequencing.</title>
        <authorList>
            <person name="Lai Q."/>
            <person name="Li G."/>
            <person name="Shao Z."/>
        </authorList>
    </citation>
    <scope>NUCLEOTIDE SEQUENCE [LARGE SCALE GENOMIC DNA]</scope>
    <source>
        <strain evidence="9">13D2W-2</strain>
    </source>
</reference>
<feature type="transmembrane region" description="Helical" evidence="6">
    <location>
        <begin position="325"/>
        <end position="345"/>
    </location>
</feature>
<evidence type="ECO:0000313" key="8">
    <source>
        <dbReference type="EMBL" id="KFE33571.1"/>
    </source>
</evidence>
<organism evidence="8 9">
    <name type="scientific">Thioclava atlantica</name>
    <dbReference type="NCBI Taxonomy" id="1317124"/>
    <lineage>
        <taxon>Bacteria</taxon>
        <taxon>Pseudomonadati</taxon>
        <taxon>Pseudomonadota</taxon>
        <taxon>Alphaproteobacteria</taxon>
        <taxon>Rhodobacterales</taxon>
        <taxon>Paracoccaceae</taxon>
        <taxon>Thioclava</taxon>
    </lineage>
</organism>
<feature type="transmembrane region" description="Helical" evidence="6">
    <location>
        <begin position="180"/>
        <end position="200"/>
    </location>
</feature>
<comment type="caution">
    <text evidence="8">The sequence shown here is derived from an EMBL/GenBank/DDBJ whole genome shotgun (WGS) entry which is preliminary data.</text>
</comment>
<dbReference type="STRING" id="1317124.DW2_17175"/>
<dbReference type="GO" id="GO:0016020">
    <property type="term" value="C:membrane"/>
    <property type="evidence" value="ECO:0007669"/>
    <property type="project" value="UniProtKB-SubCell"/>
</dbReference>
<feature type="transmembrane region" description="Helical" evidence="6">
    <location>
        <begin position="220"/>
        <end position="238"/>
    </location>
</feature>
<dbReference type="RefSeq" id="WP_051856364.1">
    <property type="nucleotide sequence ID" value="NZ_AQRC01000017.1"/>
</dbReference>
<protein>
    <recommendedName>
        <fullName evidence="7">O-antigen ligase-related domain-containing protein</fullName>
    </recommendedName>
</protein>
<dbReference type="AlphaFoldDB" id="A0A085TS74"/>
<evidence type="ECO:0000313" key="9">
    <source>
        <dbReference type="Proteomes" id="UP000028607"/>
    </source>
</evidence>
<dbReference type="Proteomes" id="UP000028607">
    <property type="component" value="Unassembled WGS sequence"/>
</dbReference>
<feature type="transmembrane region" description="Helical" evidence="6">
    <location>
        <begin position="284"/>
        <end position="304"/>
    </location>
</feature>
<reference evidence="8 9" key="2">
    <citation type="journal article" date="2015" name="Antonie Van Leeuwenhoek">
        <title>Thioclava indica sp. nov., isolated from surface seawater of the Indian Ocean.</title>
        <authorList>
            <person name="Liu Y."/>
            <person name="Lai Q."/>
            <person name="Du J."/>
            <person name="Xu H."/>
            <person name="Jiang L."/>
            <person name="Shao Z."/>
        </authorList>
    </citation>
    <scope>NUCLEOTIDE SEQUENCE [LARGE SCALE GENOMIC DNA]</scope>
    <source>
        <strain evidence="8 9">13D2W-2</strain>
    </source>
</reference>
<comment type="subcellular location">
    <subcellularLocation>
        <location evidence="1">Membrane</location>
        <topology evidence="1">Multi-pass membrane protein</topology>
    </subcellularLocation>
</comment>
<feature type="transmembrane region" description="Helical" evidence="6">
    <location>
        <begin position="73"/>
        <end position="93"/>
    </location>
</feature>
<evidence type="ECO:0000256" key="5">
    <source>
        <dbReference type="SAM" id="MobiDB-lite"/>
    </source>
</evidence>